<dbReference type="InterPro" id="IPR011933">
    <property type="entry name" value="Double_TM_dom"/>
</dbReference>
<dbReference type="Proteomes" id="UP000219050">
    <property type="component" value="Chromosome"/>
</dbReference>
<keyword evidence="1" id="KW-1133">Transmembrane helix</keyword>
<reference evidence="4 5" key="1">
    <citation type="submission" date="2017-05" db="EMBL/GenBank/DDBJ databases">
        <title>Comparative genomic and metabolic analysis of manganese-oxidizing mechanisms in Celeribater manganoxidans DY25T: its adaption to the environment of polymetallic nodule.</title>
        <authorList>
            <person name="Wang X."/>
        </authorList>
    </citation>
    <scope>NUCLEOTIDE SEQUENCE [LARGE SCALE GENOMIC DNA]</scope>
    <source>
        <strain evidence="4 5">DY25</strain>
    </source>
</reference>
<feature type="transmembrane region" description="Helical" evidence="1">
    <location>
        <begin position="12"/>
        <end position="31"/>
    </location>
</feature>
<feature type="transmembrane region" description="Helical" evidence="1">
    <location>
        <begin position="61"/>
        <end position="83"/>
    </location>
</feature>
<dbReference type="PANTHER" id="PTHR37464:SF1">
    <property type="entry name" value="BLL2463 PROTEIN"/>
    <property type="match status" value="1"/>
</dbReference>
<dbReference type="AlphaFoldDB" id="A0A291M2K6"/>
<dbReference type="InterPro" id="IPR025297">
    <property type="entry name" value="DUF4159"/>
</dbReference>
<gene>
    <name evidence="4" type="ORF">CBW24_14465</name>
</gene>
<organism evidence="4 5">
    <name type="scientific">Pacificitalea manganoxidans</name>
    <dbReference type="NCBI Taxonomy" id="1411902"/>
    <lineage>
        <taxon>Bacteria</taxon>
        <taxon>Pseudomonadati</taxon>
        <taxon>Pseudomonadota</taxon>
        <taxon>Alphaproteobacteria</taxon>
        <taxon>Rhodobacterales</taxon>
        <taxon>Paracoccaceae</taxon>
        <taxon>Pacificitalea</taxon>
    </lineage>
</organism>
<evidence type="ECO:0000259" key="3">
    <source>
        <dbReference type="Pfam" id="PF13709"/>
    </source>
</evidence>
<dbReference type="OrthoDB" id="9773014at2"/>
<evidence type="ECO:0000313" key="5">
    <source>
        <dbReference type="Proteomes" id="UP000219050"/>
    </source>
</evidence>
<feature type="transmembrane region" description="Helical" evidence="1">
    <location>
        <begin position="615"/>
        <end position="638"/>
    </location>
</feature>
<dbReference type="InterPro" id="IPR024163">
    <property type="entry name" value="Aerotolerance_reg_N"/>
</dbReference>
<dbReference type="NCBIfam" id="TIGR02226">
    <property type="entry name" value="two_anch"/>
    <property type="match status" value="1"/>
</dbReference>
<dbReference type="RefSeq" id="WP_097373981.1">
    <property type="nucleotide sequence ID" value="NZ_CP021404.1"/>
</dbReference>
<sequence length="947" mass="100848">MWVLGSLGFTAPWLLLGLIALPVLWLILRAVPPAPIRRRFPGVALLLGLRDDDSQSDRTPWWLLLLRMLAVAAAIIAFAGPVLNPQAERAGSGPLLILVDATWADARDWPRVLDRIETLLADAGRSDRPVAVVASTDLPAGDLPFQAPETWVNRLAALTPAPWAPDPQRIADWATGLEESFETWWLSDGLDRESRATLLTALEDHGPVTAFESPRPVYGLRPARFEDGLIHLTALRARDDTDATITLAARGLDPTGTERVLARTDATFAAGDTETTVQLSLPAELRNRVSRFEVEGIRSAGAVSLTDDGLKRREVALISGTEADEGLELLSPLHYLEQALAPTADLIDGALADVLLANPDAIILADVATVSPAEETALLEWIDEGGLLVRFAGPRLAASDVSRAEEDPLLPVRLREGGRTVGGAMSWGDPKTLRAFAEGSPFHGLPVPPDVTVSAQVMAQPDPDLASRAIAALDDGTPLVTRKRIGQGQVILFHVTANAEWSSLPLSGLFVQMLERLAISTRPAQPDAAELAGTTWTPEDILDGFGTIRDAGTLPGIAGEALATPQPGPALPPGLYAGADRRLAVNVLDDAAELRPATWPARIPVEGLSSARETALTGALLIAALALLMADVIAALFLSGRLRGPRVTTAAAVLAALLGAGLSPDFAHAQITDGTASSQNPQPDAEDVAPDLTAAEVERALAATGEVVLAHVLTGDARVDETARAGLAGLSDTLYRRTSIEPAAPIAVDIETDELAFYPFLYWPISTEQPLPSAAAYARLNTYLRTGGMILFDTRDADTGGFGANTPTGRKLQQIAQPLDVPPLEPIPADHVLTRTFYLLQDFPGRHASRDVWVEAAPPDAEQIEGMPFRNLNDGVTPVVIGGNDWAAAWAMDANGSALYPVGRGYAGERQREIAYRFGVNLIMHVLTGNYKSDQVHVPALLDRLGQ</sequence>
<accession>A0A291M2K6</accession>
<dbReference type="Gene3D" id="3.40.50.880">
    <property type="match status" value="1"/>
</dbReference>
<dbReference type="CDD" id="cd03143">
    <property type="entry name" value="A4_beta-galactosidase_middle_domain"/>
    <property type="match status" value="1"/>
</dbReference>
<feature type="domain" description="DUF4159" evidence="3">
    <location>
        <begin position="709"/>
        <end position="927"/>
    </location>
</feature>
<dbReference type="Gene3D" id="3.40.50.12140">
    <property type="entry name" value="Domain of unknown function DUF4159"/>
    <property type="match status" value="1"/>
</dbReference>
<keyword evidence="1" id="KW-0472">Membrane</keyword>
<evidence type="ECO:0000313" key="4">
    <source>
        <dbReference type="EMBL" id="ATI43087.1"/>
    </source>
</evidence>
<feature type="domain" description="Aerotolerance regulator N-terminal" evidence="2">
    <location>
        <begin position="8"/>
        <end position="81"/>
    </location>
</feature>
<dbReference type="PANTHER" id="PTHR37464">
    <property type="entry name" value="BLL2463 PROTEIN"/>
    <property type="match status" value="1"/>
</dbReference>
<keyword evidence="5" id="KW-1185">Reference proteome</keyword>
<dbReference type="InterPro" id="IPR029062">
    <property type="entry name" value="Class_I_gatase-like"/>
</dbReference>
<proteinExistence type="predicted"/>
<dbReference type="Pfam" id="PF13709">
    <property type="entry name" value="DUF4159"/>
    <property type="match status" value="1"/>
</dbReference>
<dbReference type="SUPFAM" id="SSF52317">
    <property type="entry name" value="Class I glutamine amidotransferase-like"/>
    <property type="match status" value="1"/>
</dbReference>
<dbReference type="KEGG" id="cmag:CBW24_14465"/>
<keyword evidence="1" id="KW-0812">Transmembrane</keyword>
<evidence type="ECO:0000256" key="1">
    <source>
        <dbReference type="SAM" id="Phobius"/>
    </source>
</evidence>
<protein>
    <submittedName>
        <fullName evidence="4">LytTR family transcriptional regulator</fullName>
    </submittedName>
</protein>
<dbReference type="EMBL" id="CP021404">
    <property type="protein sequence ID" value="ATI43087.1"/>
    <property type="molecule type" value="Genomic_DNA"/>
</dbReference>
<name>A0A291M2K6_9RHOB</name>
<evidence type="ECO:0000259" key="2">
    <source>
        <dbReference type="Pfam" id="PF07584"/>
    </source>
</evidence>
<dbReference type="Pfam" id="PF07584">
    <property type="entry name" value="BatA"/>
    <property type="match status" value="1"/>
</dbReference>